<feature type="non-terminal residue" evidence="3">
    <location>
        <position position="1"/>
    </location>
</feature>
<dbReference type="EC" id="2.7.1.172" evidence="1"/>
<dbReference type="SUPFAM" id="SSF56112">
    <property type="entry name" value="Protein kinase-like (PK-like)"/>
    <property type="match status" value="1"/>
</dbReference>
<reference evidence="3" key="1">
    <citation type="submission" date="2020-11" db="EMBL/GenBank/DDBJ databases">
        <authorList>
            <person name="Tran Van P."/>
        </authorList>
    </citation>
    <scope>NUCLEOTIDE SEQUENCE</scope>
</reference>
<dbReference type="GO" id="GO:0102193">
    <property type="term" value="F:protein-ribulosamine 3-kinase activity"/>
    <property type="evidence" value="ECO:0007669"/>
    <property type="project" value="UniProtKB-EC"/>
</dbReference>
<dbReference type="PANTHER" id="PTHR12149">
    <property type="entry name" value="FRUCTOSAMINE 3 KINASE-RELATED PROTEIN"/>
    <property type="match status" value="1"/>
</dbReference>
<evidence type="ECO:0000256" key="2">
    <source>
        <dbReference type="ARBA" id="ARBA00048655"/>
    </source>
</evidence>
<dbReference type="InterPro" id="IPR016477">
    <property type="entry name" value="Fructo-/Ketosamine-3-kinase"/>
</dbReference>
<dbReference type="AlphaFoldDB" id="A0A7R8X4M5"/>
<proteinExistence type="predicted"/>
<accession>A0A7R8X4M5</accession>
<gene>
    <name evidence="3" type="ORF">CTOB1V02_LOCUS17509</name>
</gene>
<dbReference type="Gene3D" id="3.90.1200.10">
    <property type="match status" value="1"/>
</dbReference>
<sequence length="133" mass="14748">IKNSAPNRLIDSIQSLQADLHVLFDGYTPRAALLHGDLWSGNWGASAEGQPIIFDPACYFGDHEADLAMMELFGSPGPGFFDAYQATLPVDRGYTQRKILYNLYHILNHFNLFGPGYAAQAQNMTDQLLAEVK</sequence>
<dbReference type="InterPro" id="IPR011009">
    <property type="entry name" value="Kinase-like_dom_sf"/>
</dbReference>
<evidence type="ECO:0000256" key="1">
    <source>
        <dbReference type="ARBA" id="ARBA00011961"/>
    </source>
</evidence>
<evidence type="ECO:0000313" key="3">
    <source>
        <dbReference type="EMBL" id="CAD7239694.1"/>
    </source>
</evidence>
<dbReference type="Pfam" id="PF03881">
    <property type="entry name" value="Fructosamin_kin"/>
    <property type="match status" value="1"/>
</dbReference>
<name>A0A7R8X4M5_9CRUS</name>
<protein>
    <recommendedName>
        <fullName evidence="1">protein-ribulosamine 3-kinase</fullName>
        <ecNumber evidence="1">2.7.1.172</ecNumber>
    </recommendedName>
</protein>
<dbReference type="OrthoDB" id="5772781at2759"/>
<organism evidence="3">
    <name type="scientific">Cyprideis torosa</name>
    <dbReference type="NCBI Taxonomy" id="163714"/>
    <lineage>
        <taxon>Eukaryota</taxon>
        <taxon>Metazoa</taxon>
        <taxon>Ecdysozoa</taxon>
        <taxon>Arthropoda</taxon>
        <taxon>Crustacea</taxon>
        <taxon>Oligostraca</taxon>
        <taxon>Ostracoda</taxon>
        <taxon>Podocopa</taxon>
        <taxon>Podocopida</taxon>
        <taxon>Cytherocopina</taxon>
        <taxon>Cytheroidea</taxon>
        <taxon>Cytherideidae</taxon>
        <taxon>Cyprideis</taxon>
    </lineage>
</organism>
<comment type="catalytic activity">
    <reaction evidence="2">
        <text>N(6)-D-ribulosyl-L-lysyl-[protein] + ATP = N(6)-(3-O-phospho-D-ribulosyl)-L-lysyl-[protein] + ADP + H(+)</text>
        <dbReference type="Rhea" id="RHEA:48432"/>
        <dbReference type="Rhea" id="RHEA-COMP:12103"/>
        <dbReference type="Rhea" id="RHEA-COMP:12104"/>
        <dbReference type="ChEBI" id="CHEBI:15378"/>
        <dbReference type="ChEBI" id="CHEBI:30616"/>
        <dbReference type="ChEBI" id="CHEBI:90418"/>
        <dbReference type="ChEBI" id="CHEBI:90420"/>
        <dbReference type="ChEBI" id="CHEBI:456216"/>
        <dbReference type="EC" id="2.7.1.172"/>
    </reaction>
    <physiologicalReaction direction="left-to-right" evidence="2">
        <dbReference type="Rhea" id="RHEA:48433"/>
    </physiologicalReaction>
</comment>
<dbReference type="PANTHER" id="PTHR12149:SF8">
    <property type="entry name" value="PROTEIN-RIBULOSAMINE 3-KINASE"/>
    <property type="match status" value="1"/>
</dbReference>
<dbReference type="EMBL" id="OB737336">
    <property type="protein sequence ID" value="CAD7239694.1"/>
    <property type="molecule type" value="Genomic_DNA"/>
</dbReference>